<dbReference type="Proteomes" id="UP001638806">
    <property type="component" value="Unassembled WGS sequence"/>
</dbReference>
<name>A0ACC4DMP6_PURLI</name>
<protein>
    <submittedName>
        <fullName evidence="1">Uncharacterized protein</fullName>
    </submittedName>
</protein>
<keyword evidence="2" id="KW-1185">Reference proteome</keyword>
<sequence>MTPFRPSVPRIPRDEAATAGDKCENCGKGDDTGPLLVCESCDHSYHGSCLDPPLKRKPDAEWNCARCLVGDGQFGFEEEAYTH</sequence>
<gene>
    <name evidence="1" type="ORF">ACCO45_007722</name>
</gene>
<organism evidence="1 2">
    <name type="scientific">Purpureocillium lilacinum</name>
    <name type="common">Paecilomyces lilacinus</name>
    <dbReference type="NCBI Taxonomy" id="33203"/>
    <lineage>
        <taxon>Eukaryota</taxon>
        <taxon>Fungi</taxon>
        <taxon>Dikarya</taxon>
        <taxon>Ascomycota</taxon>
        <taxon>Pezizomycotina</taxon>
        <taxon>Sordariomycetes</taxon>
        <taxon>Hypocreomycetidae</taxon>
        <taxon>Hypocreales</taxon>
        <taxon>Ophiocordycipitaceae</taxon>
        <taxon>Purpureocillium</taxon>
    </lineage>
</organism>
<reference evidence="1" key="1">
    <citation type="submission" date="2024-12" db="EMBL/GenBank/DDBJ databases">
        <title>Comparative genomics and development of molecular markers within Purpureocillium lilacinum and among Purpureocillium species.</title>
        <authorList>
            <person name="Yeh Z.-Y."/>
            <person name="Ni N.-T."/>
            <person name="Lo P.-H."/>
            <person name="Mushyakhwo K."/>
            <person name="Lin C.-F."/>
            <person name="Nai Y.-S."/>
        </authorList>
    </citation>
    <scope>NUCLEOTIDE SEQUENCE</scope>
    <source>
        <strain evidence="1">NCHU-NPUST-175</strain>
    </source>
</reference>
<dbReference type="EMBL" id="JBGNUJ010000007">
    <property type="protein sequence ID" value="KAL3957144.1"/>
    <property type="molecule type" value="Genomic_DNA"/>
</dbReference>
<comment type="caution">
    <text evidence="1">The sequence shown here is derived from an EMBL/GenBank/DDBJ whole genome shotgun (WGS) entry which is preliminary data.</text>
</comment>
<accession>A0ACC4DMP6</accession>
<evidence type="ECO:0000313" key="1">
    <source>
        <dbReference type="EMBL" id="KAL3957144.1"/>
    </source>
</evidence>
<proteinExistence type="predicted"/>
<evidence type="ECO:0000313" key="2">
    <source>
        <dbReference type="Proteomes" id="UP001638806"/>
    </source>
</evidence>